<dbReference type="InterPro" id="IPR029056">
    <property type="entry name" value="Ribokinase-like"/>
</dbReference>
<dbReference type="SUPFAM" id="SSF48613">
    <property type="entry name" value="Heme oxygenase-like"/>
    <property type="match status" value="1"/>
</dbReference>
<dbReference type="Proteomes" id="UP000327039">
    <property type="component" value="Unassembled WGS sequence"/>
</dbReference>
<dbReference type="InterPro" id="IPR004305">
    <property type="entry name" value="Thiaminase-2/PQQC"/>
</dbReference>
<comment type="catalytic activity">
    <reaction evidence="2">
        <text>4-amino-2-methyl-5-(phosphooxymethyl)pyrimidine + ATP = 4-amino-2-methyl-5-(diphosphooxymethyl)pyrimidine + ADP</text>
        <dbReference type="Rhea" id="RHEA:19893"/>
        <dbReference type="ChEBI" id="CHEBI:30616"/>
        <dbReference type="ChEBI" id="CHEBI:57841"/>
        <dbReference type="ChEBI" id="CHEBI:58354"/>
        <dbReference type="ChEBI" id="CHEBI:456216"/>
        <dbReference type="EC" id="2.7.4.7"/>
    </reaction>
</comment>
<dbReference type="CDD" id="cd01169">
    <property type="entry name" value="HMPP_kinase"/>
    <property type="match status" value="1"/>
</dbReference>
<dbReference type="FunFam" id="3.40.1190.20:FF:000003">
    <property type="entry name" value="Phosphomethylpyrimidine kinase ThiD"/>
    <property type="match status" value="1"/>
</dbReference>
<evidence type="ECO:0000256" key="10">
    <source>
        <dbReference type="SAM" id="MobiDB-lite"/>
    </source>
</evidence>
<evidence type="ECO:0000256" key="6">
    <source>
        <dbReference type="ARBA" id="ARBA00022741"/>
    </source>
</evidence>
<keyword evidence="9" id="KW-0784">Thiamine biosynthesis</keyword>
<keyword evidence="14" id="KW-1185">Reference proteome</keyword>
<dbReference type="GO" id="GO:0005829">
    <property type="term" value="C:cytosol"/>
    <property type="evidence" value="ECO:0007669"/>
    <property type="project" value="TreeGrafter"/>
</dbReference>
<feature type="domain" description="Thiaminase-2/PQQC" evidence="11">
    <location>
        <begin position="363"/>
        <end position="541"/>
    </location>
</feature>
<dbReference type="InterPro" id="IPR016084">
    <property type="entry name" value="Haem_Oase-like_multi-hlx"/>
</dbReference>
<dbReference type="Pfam" id="PF03070">
    <property type="entry name" value="TENA_THI-4"/>
    <property type="match status" value="1"/>
</dbReference>
<keyword evidence="6" id="KW-0547">Nucleotide-binding</keyword>
<dbReference type="GO" id="GO:0005524">
    <property type="term" value="F:ATP binding"/>
    <property type="evidence" value="ECO:0007669"/>
    <property type="project" value="UniProtKB-KW"/>
</dbReference>
<evidence type="ECO:0000259" key="11">
    <source>
        <dbReference type="Pfam" id="PF03070"/>
    </source>
</evidence>
<dbReference type="PANTHER" id="PTHR20858">
    <property type="entry name" value="PHOSPHOMETHYLPYRIMIDINE KINASE"/>
    <property type="match status" value="1"/>
</dbReference>
<evidence type="ECO:0000256" key="5">
    <source>
        <dbReference type="ARBA" id="ARBA00022679"/>
    </source>
</evidence>
<dbReference type="UniPathway" id="UPA00060">
    <property type="reaction ID" value="UER00138"/>
</dbReference>
<dbReference type="PANTHER" id="PTHR20858:SF17">
    <property type="entry name" value="HYDROXYMETHYLPYRIMIDINE_PHOSPHOMETHYLPYRIMIDINE KINASE THI20-RELATED"/>
    <property type="match status" value="1"/>
</dbReference>
<dbReference type="OrthoDB" id="34166at2"/>
<protein>
    <submittedName>
        <fullName evidence="13">Bifunctional hydroxymethylpyrimidine kinase/phosphomethylpyrimidine kinase</fullName>
    </submittedName>
</protein>
<proteinExistence type="predicted"/>
<gene>
    <name evidence="13" type="ORF">F6B42_03415</name>
</gene>
<evidence type="ECO:0000259" key="12">
    <source>
        <dbReference type="Pfam" id="PF08543"/>
    </source>
</evidence>
<dbReference type="GO" id="GO:0008902">
    <property type="term" value="F:hydroxymethylpyrimidine kinase activity"/>
    <property type="evidence" value="ECO:0007669"/>
    <property type="project" value="UniProtKB-EC"/>
</dbReference>
<evidence type="ECO:0000256" key="4">
    <source>
        <dbReference type="ARBA" id="ARBA00004769"/>
    </source>
</evidence>
<dbReference type="GO" id="GO:0009228">
    <property type="term" value="P:thiamine biosynthetic process"/>
    <property type="evidence" value="ECO:0007669"/>
    <property type="project" value="UniProtKB-KW"/>
</dbReference>
<dbReference type="GO" id="GO:0009229">
    <property type="term" value="P:thiamine diphosphate biosynthetic process"/>
    <property type="evidence" value="ECO:0007669"/>
    <property type="project" value="UniProtKB-UniPathway"/>
</dbReference>
<dbReference type="InterPro" id="IPR004399">
    <property type="entry name" value="HMP/HMP-P_kinase_dom"/>
</dbReference>
<dbReference type="NCBIfam" id="NF011301">
    <property type="entry name" value="PRK14713.1"/>
    <property type="match status" value="1"/>
</dbReference>
<comment type="caution">
    <text evidence="13">The sequence shown here is derived from an EMBL/GenBank/DDBJ whole genome shotgun (WGS) entry which is preliminary data.</text>
</comment>
<evidence type="ECO:0000256" key="9">
    <source>
        <dbReference type="ARBA" id="ARBA00022977"/>
    </source>
</evidence>
<organism evidence="13 14">
    <name type="scientific">Microbacterium radiodurans</name>
    <dbReference type="NCBI Taxonomy" id="661398"/>
    <lineage>
        <taxon>Bacteria</taxon>
        <taxon>Bacillati</taxon>
        <taxon>Actinomycetota</taxon>
        <taxon>Actinomycetes</taxon>
        <taxon>Micrococcales</taxon>
        <taxon>Microbacteriaceae</taxon>
        <taxon>Microbacterium</taxon>
    </lineage>
</organism>
<dbReference type="Gene3D" id="3.40.1190.20">
    <property type="match status" value="1"/>
</dbReference>
<dbReference type="Pfam" id="PF08543">
    <property type="entry name" value="Phos_pyr_kin"/>
    <property type="match status" value="1"/>
</dbReference>
<name>A0A5J5IYA3_9MICO</name>
<comment type="function">
    <text evidence="3">Catalyzes the phosphorylation of hydroxymethylpyrimidine phosphate (HMP-P) to HMP-PP, and of HMP to HMP-P.</text>
</comment>
<accession>A0A5J5IYA3</accession>
<dbReference type="AlphaFoldDB" id="A0A5J5IYA3"/>
<evidence type="ECO:0000256" key="1">
    <source>
        <dbReference type="ARBA" id="ARBA00000151"/>
    </source>
</evidence>
<feature type="domain" description="Pyridoxamine kinase/Phosphomethylpyrimidine kinase" evidence="12">
    <location>
        <begin position="77"/>
        <end position="324"/>
    </location>
</feature>
<keyword evidence="5" id="KW-0808">Transferase</keyword>
<dbReference type="CDD" id="cd19365">
    <property type="entry name" value="TenA_C-like"/>
    <property type="match status" value="1"/>
</dbReference>
<feature type="region of interest" description="Disordered" evidence="10">
    <location>
        <begin position="1"/>
        <end position="61"/>
    </location>
</feature>
<dbReference type="EMBL" id="VYRZ01000001">
    <property type="protein sequence ID" value="KAA9089540.1"/>
    <property type="molecule type" value="Genomic_DNA"/>
</dbReference>
<evidence type="ECO:0000313" key="13">
    <source>
        <dbReference type="EMBL" id="KAA9089540.1"/>
    </source>
</evidence>
<keyword evidence="7 13" id="KW-0418">Kinase</keyword>
<comment type="pathway">
    <text evidence="4">Cofactor biosynthesis; thiamine diphosphate biosynthesis; 4-amino-2-methyl-5-diphosphomethylpyrimidine from 5-amino-1-(5-phospho-D-ribosyl)imidazole: step 3/3.</text>
</comment>
<dbReference type="GO" id="GO:0008972">
    <property type="term" value="F:phosphomethylpyrimidine kinase activity"/>
    <property type="evidence" value="ECO:0007669"/>
    <property type="project" value="UniProtKB-EC"/>
</dbReference>
<dbReference type="SUPFAM" id="SSF53613">
    <property type="entry name" value="Ribokinase-like"/>
    <property type="match status" value="1"/>
</dbReference>
<comment type="catalytic activity">
    <reaction evidence="1">
        <text>4-amino-5-hydroxymethyl-2-methylpyrimidine + ATP = 4-amino-2-methyl-5-(phosphooxymethyl)pyrimidine + ADP + H(+)</text>
        <dbReference type="Rhea" id="RHEA:23096"/>
        <dbReference type="ChEBI" id="CHEBI:15378"/>
        <dbReference type="ChEBI" id="CHEBI:16892"/>
        <dbReference type="ChEBI" id="CHEBI:30616"/>
        <dbReference type="ChEBI" id="CHEBI:58354"/>
        <dbReference type="ChEBI" id="CHEBI:456216"/>
        <dbReference type="EC" id="2.7.1.49"/>
    </reaction>
</comment>
<dbReference type="Gene3D" id="1.20.910.10">
    <property type="entry name" value="Heme oxygenase-like"/>
    <property type="match status" value="1"/>
</dbReference>
<evidence type="ECO:0000256" key="7">
    <source>
        <dbReference type="ARBA" id="ARBA00022777"/>
    </source>
</evidence>
<evidence type="ECO:0000256" key="8">
    <source>
        <dbReference type="ARBA" id="ARBA00022840"/>
    </source>
</evidence>
<feature type="compositionally biased region" description="Low complexity" evidence="10">
    <location>
        <begin position="38"/>
        <end position="53"/>
    </location>
</feature>
<reference evidence="14" key="1">
    <citation type="submission" date="2019-09" db="EMBL/GenBank/DDBJ databases">
        <title>Mumia zhuanghuii sp. nov. isolated from the intestinal contents of plateau pika (Ochotona curzoniae) in the Qinghai-Tibet plateau of China.</title>
        <authorList>
            <person name="Tian Z."/>
        </authorList>
    </citation>
    <scope>NUCLEOTIDE SEQUENCE [LARGE SCALE GENOMIC DNA]</scope>
    <source>
        <strain evidence="14">DSM 25564</strain>
    </source>
</reference>
<evidence type="ECO:0000313" key="14">
    <source>
        <dbReference type="Proteomes" id="UP000327039"/>
    </source>
</evidence>
<sequence length="582" mass="59503">MTAPSAPHGVADRSQARASAAPETGDPAEAGRSGGERPASAGPPASTGTPGAPHAVAGRGEIRPRAIPRVLSIAGTDPAGGAGIHADLKTIAALGGYGMAAVTALVAQNTRGVRSVHVPPPAFLREQLDAVSDDVEVDAVKLGMLHSAPLIDVVDAWLADHEVGIVVLDPVMVATSGDRLLDADAEAAIRRLCARVDLVTPNLPELAVLADGPVAPDWETAVTQARGLAAASGTLVLLKGGHLDGADCPDALVSDAGIVARFDGRRLASTNTHGTGCSLSSAMATLRAAGLAWPDALERAKTWLAGAIVAGAALEVGRGNGPVDHQHEQRADAAAVASAGAAFSRDAWDASADVRAAVDACAFVRGLRDGDLSSASFDWYLAQDAAYLVEYARVLARASALAPDPADQVFWARSAASSIAVEAELHRSRVGSALPEPAPATLSYTDHLHAAASRGSYGELVAALLPCFWLYSDLGASLAAASHPAHPYRDWLETYADPEFAEATATAVDIADRAAASAGAVERERMRTAFARSMAHELAFFEAPTATAGRWEIVARCAIAGCEATGGAGFEGRRGAARGSVA</sequence>
<evidence type="ECO:0000256" key="3">
    <source>
        <dbReference type="ARBA" id="ARBA00003848"/>
    </source>
</evidence>
<keyword evidence="8" id="KW-0067">ATP-binding</keyword>
<dbReference type="InterPro" id="IPR013749">
    <property type="entry name" value="PM/HMP-P_kinase-1"/>
</dbReference>
<dbReference type="NCBIfam" id="TIGR00097">
    <property type="entry name" value="HMP-P_kinase"/>
    <property type="match status" value="1"/>
</dbReference>
<evidence type="ECO:0000256" key="2">
    <source>
        <dbReference type="ARBA" id="ARBA00000565"/>
    </source>
</evidence>